<dbReference type="AlphaFoldDB" id="A0AAW6LSY5"/>
<dbReference type="Gene3D" id="3.10.129.10">
    <property type="entry name" value="Hotdog Thioesterase"/>
    <property type="match status" value="1"/>
</dbReference>
<dbReference type="RefSeq" id="WP_076948901.1">
    <property type="nucleotide sequence ID" value="NZ_CP077418.1"/>
</dbReference>
<evidence type="ECO:0000313" key="5">
    <source>
        <dbReference type="EMBL" id="MDE8649629.1"/>
    </source>
</evidence>
<dbReference type="Proteomes" id="UP001217325">
    <property type="component" value="Unassembled WGS sequence"/>
</dbReference>
<dbReference type="Pfam" id="PF22622">
    <property type="entry name" value="MFE-2_hydrat-2_N"/>
    <property type="match status" value="1"/>
</dbReference>
<gene>
    <name evidence="5" type="ORF">PXH69_32140</name>
</gene>
<evidence type="ECO:0000313" key="6">
    <source>
        <dbReference type="Proteomes" id="UP001217325"/>
    </source>
</evidence>
<dbReference type="GO" id="GO:0004300">
    <property type="term" value="F:enoyl-CoA hydratase activity"/>
    <property type="evidence" value="ECO:0007669"/>
    <property type="project" value="TreeGrafter"/>
</dbReference>
<dbReference type="Pfam" id="PF01575">
    <property type="entry name" value="MaoC_dehydratas"/>
    <property type="match status" value="1"/>
</dbReference>
<comment type="similarity">
    <text evidence="1">Belongs to the enoyl-CoA hydratase/isomerase family.</text>
</comment>
<evidence type="ECO:0000256" key="1">
    <source>
        <dbReference type="ARBA" id="ARBA00005254"/>
    </source>
</evidence>
<feature type="domain" description="Peroxisomal multifunctional enzyme type 2-like N-terminal" evidence="4">
    <location>
        <begin position="19"/>
        <end position="145"/>
    </location>
</feature>
<dbReference type="GO" id="GO:0044594">
    <property type="term" value="F:17-beta-hydroxysteroid dehydrogenase (NAD+) activity"/>
    <property type="evidence" value="ECO:0007669"/>
    <property type="project" value="TreeGrafter"/>
</dbReference>
<comment type="caution">
    <text evidence="5">The sequence shown here is derived from an EMBL/GenBank/DDBJ whole genome shotgun (WGS) entry which is preliminary data.</text>
</comment>
<sequence>MPIDVAAALSVKPTVQRLQWTKRDVLLYHLSIGAGSDPTDLTEQRWVYERNLQVLPTFAMVAGKGVSAPSTPNTTALPGIDVAPAKLLHAGQKLVIHRPVAPGDSAMITTRMINVSDRGNAAVIEMESLAMTASGEPYWTSRTSIWAKDEGGQGKKTPSTETPTVLPDRAPDMVIHRTTRPDQALLYRLNGGRNPLHVDPIFARQAGFERPTLHGLATYGIVCKALVDEILGGNTARVGSFNARFSSYVLPGHSLRISVWNEGSTLWFFATCPERGDVPVLTHGRMMLS</sequence>
<dbReference type="GO" id="GO:0006635">
    <property type="term" value="P:fatty acid beta-oxidation"/>
    <property type="evidence" value="ECO:0007669"/>
    <property type="project" value="TreeGrafter"/>
</dbReference>
<accession>A0AAW6LSY5</accession>
<dbReference type="InterPro" id="IPR029069">
    <property type="entry name" value="HotDog_dom_sf"/>
</dbReference>
<reference evidence="5" key="1">
    <citation type="submission" date="2023-02" db="EMBL/GenBank/DDBJ databases">
        <title>A novel hydrolase synthesized by Rhodococcus erythropolis HQ is responsible for the detoxification of Zearalenone.</title>
        <authorList>
            <person name="Hu J."/>
            <person name="Xu J."/>
        </authorList>
    </citation>
    <scope>NUCLEOTIDE SEQUENCE</scope>
    <source>
        <strain evidence="5">HQ</strain>
    </source>
</reference>
<organism evidence="5 6">
    <name type="scientific">Rhodococcus qingshengii</name>
    <dbReference type="NCBI Taxonomy" id="334542"/>
    <lineage>
        <taxon>Bacteria</taxon>
        <taxon>Bacillati</taxon>
        <taxon>Actinomycetota</taxon>
        <taxon>Actinomycetes</taxon>
        <taxon>Mycobacteriales</taxon>
        <taxon>Nocardiaceae</taxon>
        <taxon>Rhodococcus</taxon>
        <taxon>Rhodococcus erythropolis group</taxon>
    </lineage>
</organism>
<evidence type="ECO:0000259" key="4">
    <source>
        <dbReference type="Pfam" id="PF22622"/>
    </source>
</evidence>
<evidence type="ECO:0000256" key="2">
    <source>
        <dbReference type="SAM" id="MobiDB-lite"/>
    </source>
</evidence>
<feature type="domain" description="MaoC-like" evidence="3">
    <location>
        <begin position="167"/>
        <end position="268"/>
    </location>
</feature>
<name>A0AAW6LSY5_RHOSG</name>
<dbReference type="PANTHER" id="PTHR13078:SF59">
    <property type="entry name" value="ENOYL-COA HYDRATASE CHSH3"/>
    <property type="match status" value="1"/>
</dbReference>
<proteinExistence type="inferred from homology"/>
<protein>
    <submittedName>
        <fullName evidence="5">MaoC/PaaZ C-terminal domain-containing protein</fullName>
    </submittedName>
</protein>
<dbReference type="EMBL" id="JARDXE010000030">
    <property type="protein sequence ID" value="MDE8649629.1"/>
    <property type="molecule type" value="Genomic_DNA"/>
</dbReference>
<dbReference type="InterPro" id="IPR054357">
    <property type="entry name" value="MFE-2_N"/>
</dbReference>
<dbReference type="InterPro" id="IPR002539">
    <property type="entry name" value="MaoC-like_dom"/>
</dbReference>
<dbReference type="CDD" id="cd03448">
    <property type="entry name" value="HDE_HSD"/>
    <property type="match status" value="1"/>
</dbReference>
<dbReference type="PANTHER" id="PTHR13078">
    <property type="entry name" value="PEROXISOMAL MULTIFUNCTIONAL ENZYME TYPE 2-RELATED"/>
    <property type="match status" value="1"/>
</dbReference>
<dbReference type="GO" id="GO:0003857">
    <property type="term" value="F:(3S)-3-hydroxyacyl-CoA dehydrogenase (NAD+) activity"/>
    <property type="evidence" value="ECO:0007669"/>
    <property type="project" value="TreeGrafter"/>
</dbReference>
<dbReference type="SUPFAM" id="SSF54637">
    <property type="entry name" value="Thioesterase/thiol ester dehydrase-isomerase"/>
    <property type="match status" value="2"/>
</dbReference>
<feature type="region of interest" description="Disordered" evidence="2">
    <location>
        <begin position="148"/>
        <end position="167"/>
    </location>
</feature>
<evidence type="ECO:0000259" key="3">
    <source>
        <dbReference type="Pfam" id="PF01575"/>
    </source>
</evidence>